<accession>A0A517WZS6</accession>
<protein>
    <submittedName>
        <fullName evidence="1">Uncharacterized protein</fullName>
    </submittedName>
</protein>
<dbReference type="RefSeq" id="WP_145178649.1">
    <property type="nucleotide sequence ID" value="NZ_CP037422.1"/>
</dbReference>
<proteinExistence type="predicted"/>
<organism evidence="1 2">
    <name type="scientific">Gimesia aquarii</name>
    <dbReference type="NCBI Taxonomy" id="2527964"/>
    <lineage>
        <taxon>Bacteria</taxon>
        <taxon>Pseudomonadati</taxon>
        <taxon>Planctomycetota</taxon>
        <taxon>Planctomycetia</taxon>
        <taxon>Planctomycetales</taxon>
        <taxon>Planctomycetaceae</taxon>
        <taxon>Gimesia</taxon>
    </lineage>
</organism>
<dbReference type="OrthoDB" id="9898297at2"/>
<dbReference type="EMBL" id="CP037422">
    <property type="protein sequence ID" value="QDU10756.1"/>
    <property type="molecule type" value="Genomic_DNA"/>
</dbReference>
<reference evidence="1 2" key="1">
    <citation type="submission" date="2019-03" db="EMBL/GenBank/DDBJ databases">
        <title>Deep-cultivation of Planctomycetes and their phenomic and genomic characterization uncovers novel biology.</title>
        <authorList>
            <person name="Wiegand S."/>
            <person name="Jogler M."/>
            <person name="Boedeker C."/>
            <person name="Pinto D."/>
            <person name="Vollmers J."/>
            <person name="Rivas-Marin E."/>
            <person name="Kohn T."/>
            <person name="Peeters S.H."/>
            <person name="Heuer A."/>
            <person name="Rast P."/>
            <person name="Oberbeckmann S."/>
            <person name="Bunk B."/>
            <person name="Jeske O."/>
            <person name="Meyerdierks A."/>
            <person name="Storesund J.E."/>
            <person name="Kallscheuer N."/>
            <person name="Luecker S."/>
            <person name="Lage O.M."/>
            <person name="Pohl T."/>
            <person name="Merkel B.J."/>
            <person name="Hornburger P."/>
            <person name="Mueller R.-W."/>
            <person name="Bruemmer F."/>
            <person name="Labrenz M."/>
            <person name="Spormann A.M."/>
            <person name="Op den Camp H."/>
            <person name="Overmann J."/>
            <person name="Amann R."/>
            <person name="Jetten M.S.M."/>
            <person name="Mascher T."/>
            <person name="Medema M.H."/>
            <person name="Devos D.P."/>
            <person name="Kaster A.-K."/>
            <person name="Ovreas L."/>
            <person name="Rohde M."/>
            <person name="Galperin M.Y."/>
            <person name="Jogler C."/>
        </authorList>
    </citation>
    <scope>NUCLEOTIDE SEQUENCE [LARGE SCALE GENOMIC DNA]</scope>
    <source>
        <strain evidence="1 2">V202</strain>
    </source>
</reference>
<evidence type="ECO:0000313" key="2">
    <source>
        <dbReference type="Proteomes" id="UP000318384"/>
    </source>
</evidence>
<sequence length="115" mass="12396">MPSRRLTATLIDIGSGGCEGLDGVSFCLKFTGHSSWYGEYDLDVCGNHKIAAGLICLRDQSGFHWRGGVICGGGYFVAEEGPDSCDPFLLEFPALSLENSKCCDERQQLILTVTA</sequence>
<gene>
    <name evidence="1" type="ORF">V202x_41680</name>
</gene>
<dbReference type="Proteomes" id="UP000318384">
    <property type="component" value="Chromosome"/>
</dbReference>
<keyword evidence="2" id="KW-1185">Reference proteome</keyword>
<evidence type="ECO:0000313" key="1">
    <source>
        <dbReference type="EMBL" id="QDU10756.1"/>
    </source>
</evidence>
<dbReference type="AlphaFoldDB" id="A0A517WZS6"/>
<name>A0A517WZS6_9PLAN</name>